<name>A0A4C1W8J0_EUMVA</name>
<feature type="compositionally biased region" description="Basic and acidic residues" evidence="1">
    <location>
        <begin position="11"/>
        <end position="36"/>
    </location>
</feature>
<dbReference type="EMBL" id="BGZK01000507">
    <property type="protein sequence ID" value="GBP47678.1"/>
    <property type="molecule type" value="Genomic_DNA"/>
</dbReference>
<feature type="region of interest" description="Disordered" evidence="1">
    <location>
        <begin position="63"/>
        <end position="84"/>
    </location>
</feature>
<sequence>MDMFLLPKVFGEYRRSRSESRPTSKRGTLESNREPAARQLSETRSAARKQTLSTCLTLNLLERGKKGALRDPTRALPAAPSHVS</sequence>
<gene>
    <name evidence="2" type="ORF">EVAR_28081_1</name>
</gene>
<feature type="compositionally biased region" description="Polar residues" evidence="1">
    <location>
        <begin position="40"/>
        <end position="49"/>
    </location>
</feature>
<dbReference type="AlphaFoldDB" id="A0A4C1W8J0"/>
<evidence type="ECO:0000256" key="1">
    <source>
        <dbReference type="SAM" id="MobiDB-lite"/>
    </source>
</evidence>
<evidence type="ECO:0000313" key="2">
    <source>
        <dbReference type="EMBL" id="GBP47678.1"/>
    </source>
</evidence>
<proteinExistence type="predicted"/>
<organism evidence="2 3">
    <name type="scientific">Eumeta variegata</name>
    <name type="common">Bagworm moth</name>
    <name type="synonym">Eumeta japonica</name>
    <dbReference type="NCBI Taxonomy" id="151549"/>
    <lineage>
        <taxon>Eukaryota</taxon>
        <taxon>Metazoa</taxon>
        <taxon>Ecdysozoa</taxon>
        <taxon>Arthropoda</taxon>
        <taxon>Hexapoda</taxon>
        <taxon>Insecta</taxon>
        <taxon>Pterygota</taxon>
        <taxon>Neoptera</taxon>
        <taxon>Endopterygota</taxon>
        <taxon>Lepidoptera</taxon>
        <taxon>Glossata</taxon>
        <taxon>Ditrysia</taxon>
        <taxon>Tineoidea</taxon>
        <taxon>Psychidae</taxon>
        <taxon>Oiketicinae</taxon>
        <taxon>Eumeta</taxon>
    </lineage>
</organism>
<protein>
    <submittedName>
        <fullName evidence="2">Uncharacterized protein</fullName>
    </submittedName>
</protein>
<dbReference type="Proteomes" id="UP000299102">
    <property type="component" value="Unassembled WGS sequence"/>
</dbReference>
<feature type="compositionally biased region" description="Basic and acidic residues" evidence="1">
    <location>
        <begin position="63"/>
        <end position="73"/>
    </location>
</feature>
<comment type="caution">
    <text evidence="2">The sequence shown here is derived from an EMBL/GenBank/DDBJ whole genome shotgun (WGS) entry which is preliminary data.</text>
</comment>
<accession>A0A4C1W8J0</accession>
<keyword evidence="3" id="KW-1185">Reference proteome</keyword>
<reference evidence="2 3" key="1">
    <citation type="journal article" date="2019" name="Commun. Biol.">
        <title>The bagworm genome reveals a unique fibroin gene that provides high tensile strength.</title>
        <authorList>
            <person name="Kono N."/>
            <person name="Nakamura H."/>
            <person name="Ohtoshi R."/>
            <person name="Tomita M."/>
            <person name="Numata K."/>
            <person name="Arakawa K."/>
        </authorList>
    </citation>
    <scope>NUCLEOTIDE SEQUENCE [LARGE SCALE GENOMIC DNA]</scope>
</reference>
<evidence type="ECO:0000313" key="3">
    <source>
        <dbReference type="Proteomes" id="UP000299102"/>
    </source>
</evidence>
<feature type="region of interest" description="Disordered" evidence="1">
    <location>
        <begin position="11"/>
        <end position="49"/>
    </location>
</feature>